<dbReference type="PANTHER" id="PTHR18916">
    <property type="entry name" value="DYNACTIN 1-RELATED MICROTUBULE-BINDING"/>
    <property type="match status" value="1"/>
</dbReference>
<dbReference type="Pfam" id="PF14560">
    <property type="entry name" value="Ubiquitin_2"/>
    <property type="match status" value="1"/>
</dbReference>
<gene>
    <name evidence="7" type="primary">TBCB_0</name>
    <name evidence="7" type="ORF">Anas_12467</name>
</gene>
<dbReference type="SMART" id="SM01052">
    <property type="entry name" value="CAP_GLY"/>
    <property type="match status" value="1"/>
</dbReference>
<evidence type="ECO:0000313" key="7">
    <source>
        <dbReference type="EMBL" id="KAB7502935.1"/>
    </source>
</evidence>
<dbReference type="Gene3D" id="3.10.20.90">
    <property type="entry name" value="Phosphatidylinositol 3-kinase Catalytic Subunit, Chain A, domain 1"/>
    <property type="match status" value="1"/>
</dbReference>
<dbReference type="GO" id="GO:0051010">
    <property type="term" value="F:microtubule plus-end binding"/>
    <property type="evidence" value="ECO:0007669"/>
    <property type="project" value="TreeGrafter"/>
</dbReference>
<evidence type="ECO:0000256" key="2">
    <source>
        <dbReference type="ARBA" id="ARBA00022490"/>
    </source>
</evidence>
<dbReference type="InterPro" id="IPR045172">
    <property type="entry name" value="TBCB_Ubl"/>
</dbReference>
<dbReference type="PANTHER" id="PTHR18916:SF85">
    <property type="entry name" value="TUBULIN-FOLDING COFACTOR B"/>
    <property type="match status" value="1"/>
</dbReference>
<organism evidence="7 8">
    <name type="scientific">Armadillidium nasatum</name>
    <dbReference type="NCBI Taxonomy" id="96803"/>
    <lineage>
        <taxon>Eukaryota</taxon>
        <taxon>Metazoa</taxon>
        <taxon>Ecdysozoa</taxon>
        <taxon>Arthropoda</taxon>
        <taxon>Crustacea</taxon>
        <taxon>Multicrustacea</taxon>
        <taxon>Malacostraca</taxon>
        <taxon>Eumalacostraca</taxon>
        <taxon>Peracarida</taxon>
        <taxon>Isopoda</taxon>
        <taxon>Oniscidea</taxon>
        <taxon>Crinocheta</taxon>
        <taxon>Armadillidiidae</taxon>
        <taxon>Armadillidium</taxon>
    </lineage>
</organism>
<evidence type="ECO:0000256" key="4">
    <source>
        <dbReference type="ARBA" id="ARBA00025779"/>
    </source>
</evidence>
<dbReference type="AlphaFoldDB" id="A0A5N5TCU7"/>
<dbReference type="FunFam" id="2.30.30.190:FF:000013">
    <property type="entry name" value="Tubulin-folding cofactor B"/>
    <property type="match status" value="1"/>
</dbReference>
<feature type="domain" description="CAP-Gly" evidence="6">
    <location>
        <begin position="182"/>
        <end position="224"/>
    </location>
</feature>
<comment type="similarity">
    <text evidence="4">Belongs to the TBCB family.</text>
</comment>
<evidence type="ECO:0000313" key="8">
    <source>
        <dbReference type="Proteomes" id="UP000326759"/>
    </source>
</evidence>
<dbReference type="EMBL" id="SEYY01006335">
    <property type="protein sequence ID" value="KAB7502935.1"/>
    <property type="molecule type" value="Genomic_DNA"/>
</dbReference>
<dbReference type="GO" id="GO:0005938">
    <property type="term" value="C:cell cortex"/>
    <property type="evidence" value="ECO:0007669"/>
    <property type="project" value="TreeGrafter"/>
</dbReference>
<dbReference type="GO" id="GO:0035371">
    <property type="term" value="C:microtubule plus-end"/>
    <property type="evidence" value="ECO:0007669"/>
    <property type="project" value="TreeGrafter"/>
</dbReference>
<accession>A0A5N5TCU7</accession>
<dbReference type="CDD" id="cd01789">
    <property type="entry name" value="Ubl_TBCB"/>
    <property type="match status" value="1"/>
</dbReference>
<evidence type="ECO:0000256" key="5">
    <source>
        <dbReference type="SAM" id="Coils"/>
    </source>
</evidence>
<keyword evidence="2" id="KW-0963">Cytoplasm</keyword>
<comment type="caution">
    <text evidence="7">The sequence shown here is derived from an EMBL/GenBank/DDBJ whole genome shotgun (WGS) entry which is preliminary data.</text>
</comment>
<dbReference type="Gene3D" id="2.30.30.190">
    <property type="entry name" value="CAP Gly-rich-like domain"/>
    <property type="match status" value="1"/>
</dbReference>
<evidence type="ECO:0000256" key="3">
    <source>
        <dbReference type="ARBA" id="ARBA00023186"/>
    </source>
</evidence>
<sequence length="243" mass="27524">MNITISSAPIVNVRVTSNINSFAAEKRFDKSLTIGDLKARLELITGASSGSMILSVYDEKDNEICALNNDSALLGSFPVEENYRIHVVDNSKRVGEFEDLSKVQKFELSEDEYEKKSDTVRNFLLKNKLGKFNEEEQARLQKEKEEAERKEEEKAKTITVGDRCEARVQGEPTRRGEVMFVGKTEFKSGWWVGIKYDEPLGKNDGRVGGKKYFEAPMKYGGFVRPANVEVGDFPEIEDDLDEM</sequence>
<reference evidence="7 8" key="1">
    <citation type="journal article" date="2019" name="PLoS Biol.">
        <title>Sex chromosomes control vertical transmission of feminizing Wolbachia symbionts in an isopod.</title>
        <authorList>
            <person name="Becking T."/>
            <person name="Chebbi M.A."/>
            <person name="Giraud I."/>
            <person name="Moumen B."/>
            <person name="Laverre T."/>
            <person name="Caubet Y."/>
            <person name="Peccoud J."/>
            <person name="Gilbert C."/>
            <person name="Cordaux R."/>
        </authorList>
    </citation>
    <scope>NUCLEOTIDE SEQUENCE [LARGE SCALE GENOMIC DNA]</scope>
    <source>
        <strain evidence="7">ANa2</strain>
        <tissue evidence="7">Whole body excluding digestive tract and cuticle</tissue>
    </source>
</reference>
<dbReference type="Pfam" id="PF01302">
    <property type="entry name" value="CAP_GLY"/>
    <property type="match status" value="1"/>
</dbReference>
<dbReference type="InterPro" id="IPR029071">
    <property type="entry name" value="Ubiquitin-like_domsf"/>
</dbReference>
<dbReference type="GO" id="GO:0005634">
    <property type="term" value="C:nucleus"/>
    <property type="evidence" value="ECO:0007669"/>
    <property type="project" value="TreeGrafter"/>
</dbReference>
<dbReference type="PROSITE" id="PS00845">
    <property type="entry name" value="CAP_GLY_1"/>
    <property type="match status" value="1"/>
</dbReference>
<proteinExistence type="inferred from homology"/>
<keyword evidence="5" id="KW-0175">Coiled coil</keyword>
<dbReference type="InterPro" id="IPR000938">
    <property type="entry name" value="CAP-Gly_domain"/>
</dbReference>
<protein>
    <submittedName>
        <fullName evidence="7">Tubulin-folding cofactor B</fullName>
    </submittedName>
</protein>
<comment type="subcellular location">
    <subcellularLocation>
        <location evidence="1">Cytoplasm</location>
    </subcellularLocation>
</comment>
<dbReference type="Proteomes" id="UP000326759">
    <property type="component" value="Unassembled WGS sequence"/>
</dbReference>
<dbReference type="SUPFAM" id="SSF74924">
    <property type="entry name" value="Cap-Gly domain"/>
    <property type="match status" value="1"/>
</dbReference>
<dbReference type="PROSITE" id="PS50245">
    <property type="entry name" value="CAP_GLY_2"/>
    <property type="match status" value="1"/>
</dbReference>
<dbReference type="GO" id="GO:0031122">
    <property type="term" value="P:cytoplasmic microtubule organization"/>
    <property type="evidence" value="ECO:0007669"/>
    <property type="project" value="TreeGrafter"/>
</dbReference>
<dbReference type="OrthoDB" id="5295208at2759"/>
<dbReference type="GO" id="GO:0007021">
    <property type="term" value="P:tubulin complex assembly"/>
    <property type="evidence" value="ECO:0007669"/>
    <property type="project" value="InterPro"/>
</dbReference>
<dbReference type="InterPro" id="IPR000626">
    <property type="entry name" value="Ubiquitin-like_dom"/>
</dbReference>
<dbReference type="GO" id="GO:0005829">
    <property type="term" value="C:cytosol"/>
    <property type="evidence" value="ECO:0007669"/>
    <property type="project" value="UniProtKB-ARBA"/>
</dbReference>
<dbReference type="InterPro" id="IPR036859">
    <property type="entry name" value="CAP-Gly_dom_sf"/>
</dbReference>
<dbReference type="GO" id="GO:0043014">
    <property type="term" value="F:alpha-tubulin binding"/>
    <property type="evidence" value="ECO:0007669"/>
    <property type="project" value="InterPro"/>
</dbReference>
<keyword evidence="3" id="KW-0143">Chaperone</keyword>
<feature type="coiled-coil region" evidence="5">
    <location>
        <begin position="130"/>
        <end position="160"/>
    </location>
</feature>
<dbReference type="GO" id="GO:0007023">
    <property type="term" value="P:post-chaperonin tubulin folding pathway"/>
    <property type="evidence" value="ECO:0007669"/>
    <property type="project" value="InterPro"/>
</dbReference>
<name>A0A5N5TCU7_9CRUS</name>
<keyword evidence="8" id="KW-1185">Reference proteome</keyword>
<evidence type="ECO:0000256" key="1">
    <source>
        <dbReference type="ARBA" id="ARBA00004496"/>
    </source>
</evidence>
<evidence type="ECO:0000259" key="6">
    <source>
        <dbReference type="PROSITE" id="PS50245"/>
    </source>
</evidence>
<dbReference type="SUPFAM" id="SSF54236">
    <property type="entry name" value="Ubiquitin-like"/>
    <property type="match status" value="1"/>
</dbReference>